<keyword evidence="4" id="KW-0325">Glycoprotein</keyword>
<evidence type="ECO:0000256" key="3">
    <source>
        <dbReference type="ARBA" id="ARBA00022475"/>
    </source>
</evidence>
<dbReference type="GO" id="GO:0046872">
    <property type="term" value="F:metal ion binding"/>
    <property type="evidence" value="ECO:0007669"/>
    <property type="project" value="UniProtKB-KW"/>
</dbReference>
<dbReference type="GO" id="GO:0005975">
    <property type="term" value="P:carbohydrate metabolic process"/>
    <property type="evidence" value="ECO:0007669"/>
    <property type="project" value="InterPro"/>
</dbReference>
<dbReference type="InterPro" id="IPR011330">
    <property type="entry name" value="Glyco_hydro/deAcase_b/a-brl"/>
</dbReference>
<dbReference type="PANTHER" id="PTHR46471">
    <property type="entry name" value="CHITIN DEACETYLASE"/>
    <property type="match status" value="1"/>
</dbReference>
<dbReference type="Gene3D" id="3.20.20.370">
    <property type="entry name" value="Glycoside hydrolase/deacetylase"/>
    <property type="match status" value="1"/>
</dbReference>
<evidence type="ECO:0000259" key="12">
    <source>
        <dbReference type="PROSITE" id="PS51677"/>
    </source>
</evidence>
<keyword evidence="7" id="KW-0378">Hydrolase</keyword>
<accession>A0AAD7JAV0</accession>
<comment type="caution">
    <text evidence="13">The sequence shown here is derived from an EMBL/GenBank/DDBJ whole genome shotgun (WGS) entry which is preliminary data.</text>
</comment>
<keyword evidence="3" id="KW-1003">Cell membrane</keyword>
<feature type="domain" description="NodB homology" evidence="12">
    <location>
        <begin position="23"/>
        <end position="223"/>
    </location>
</feature>
<keyword evidence="5" id="KW-0479">Metal-binding</keyword>
<dbReference type="AlphaFoldDB" id="A0AAD7JAV0"/>
<dbReference type="PROSITE" id="PS51677">
    <property type="entry name" value="NODB"/>
    <property type="match status" value="1"/>
</dbReference>
<evidence type="ECO:0000313" key="13">
    <source>
        <dbReference type="EMBL" id="KAJ7760618.1"/>
    </source>
</evidence>
<dbReference type="PANTHER" id="PTHR46471:SF2">
    <property type="entry name" value="CHITIN DEACETYLASE-RELATED"/>
    <property type="match status" value="1"/>
</dbReference>
<comment type="subcellular location">
    <subcellularLocation>
        <location evidence="2">Cell membrane</location>
        <topology evidence="2">Lipid-anchor</topology>
        <topology evidence="2">GPI-anchor</topology>
    </subcellularLocation>
</comment>
<dbReference type="InterPro" id="IPR002509">
    <property type="entry name" value="NODB_dom"/>
</dbReference>
<dbReference type="GO" id="GO:0098552">
    <property type="term" value="C:side of membrane"/>
    <property type="evidence" value="ECO:0007669"/>
    <property type="project" value="UniProtKB-KW"/>
</dbReference>
<keyword evidence="11" id="KW-0961">Cell wall biogenesis/degradation</keyword>
<reference evidence="13" key="1">
    <citation type="submission" date="2023-03" db="EMBL/GenBank/DDBJ databases">
        <title>Massive genome expansion in bonnet fungi (Mycena s.s.) driven by repeated elements and novel gene families across ecological guilds.</title>
        <authorList>
            <consortium name="Lawrence Berkeley National Laboratory"/>
            <person name="Harder C.B."/>
            <person name="Miyauchi S."/>
            <person name="Viragh M."/>
            <person name="Kuo A."/>
            <person name="Thoen E."/>
            <person name="Andreopoulos B."/>
            <person name="Lu D."/>
            <person name="Skrede I."/>
            <person name="Drula E."/>
            <person name="Henrissat B."/>
            <person name="Morin E."/>
            <person name="Kohler A."/>
            <person name="Barry K."/>
            <person name="LaButti K."/>
            <person name="Morin E."/>
            <person name="Salamov A."/>
            <person name="Lipzen A."/>
            <person name="Mereny Z."/>
            <person name="Hegedus B."/>
            <person name="Baldrian P."/>
            <person name="Stursova M."/>
            <person name="Weitz H."/>
            <person name="Taylor A."/>
            <person name="Grigoriev I.V."/>
            <person name="Nagy L.G."/>
            <person name="Martin F."/>
            <person name="Kauserud H."/>
        </authorList>
    </citation>
    <scope>NUCLEOTIDE SEQUENCE</scope>
    <source>
        <strain evidence="13">CBHHK188m</strain>
    </source>
</reference>
<sequence>MAPQLLMSILSVLTRARSRSHLTTARTCICNKSATCSQSTMGTVLSSSMAKTVKFTFCLLHRNSNVSAGDCIYGTLQMSNLTYAYKAGHQIANHGWSHMDLTTCANASQCSSSLFRQETPHDSALGNIIGAKPSYLRPPYGSYNSTVQQMAAAHGMDMVLWDLDSGDSTGSSVNQSEAIYDNALNGGTDGTLLALNHETSLSTVQQVMPYVLPQWIAQGWTFVTVAQCFNNSAINPNVKPAYSSITTPGTRNFTWHC</sequence>
<evidence type="ECO:0000256" key="10">
    <source>
        <dbReference type="ARBA" id="ARBA00023288"/>
    </source>
</evidence>
<comment type="cofactor">
    <cofactor evidence="1">
        <name>Co(2+)</name>
        <dbReference type="ChEBI" id="CHEBI:48828"/>
    </cofactor>
</comment>
<gene>
    <name evidence="13" type="ORF">DFH07DRAFT_918528</name>
</gene>
<dbReference type="SUPFAM" id="SSF88713">
    <property type="entry name" value="Glycoside hydrolase/deacetylase"/>
    <property type="match status" value="1"/>
</dbReference>
<evidence type="ECO:0000256" key="11">
    <source>
        <dbReference type="ARBA" id="ARBA00023316"/>
    </source>
</evidence>
<evidence type="ECO:0000256" key="4">
    <source>
        <dbReference type="ARBA" id="ARBA00022622"/>
    </source>
</evidence>
<dbReference type="GO" id="GO:0016810">
    <property type="term" value="F:hydrolase activity, acting on carbon-nitrogen (but not peptide) bonds"/>
    <property type="evidence" value="ECO:0007669"/>
    <property type="project" value="InterPro"/>
</dbReference>
<proteinExistence type="predicted"/>
<evidence type="ECO:0000256" key="1">
    <source>
        <dbReference type="ARBA" id="ARBA00001941"/>
    </source>
</evidence>
<evidence type="ECO:0000256" key="9">
    <source>
        <dbReference type="ARBA" id="ARBA00023277"/>
    </source>
</evidence>
<keyword evidence="8" id="KW-0472">Membrane</keyword>
<evidence type="ECO:0000256" key="8">
    <source>
        <dbReference type="ARBA" id="ARBA00023136"/>
    </source>
</evidence>
<keyword evidence="14" id="KW-1185">Reference proteome</keyword>
<keyword evidence="10" id="KW-0449">Lipoprotein</keyword>
<dbReference type="Pfam" id="PF01522">
    <property type="entry name" value="Polysacc_deac_1"/>
    <property type="match status" value="1"/>
</dbReference>
<dbReference type="GO" id="GO:0005886">
    <property type="term" value="C:plasma membrane"/>
    <property type="evidence" value="ECO:0007669"/>
    <property type="project" value="UniProtKB-SubCell"/>
</dbReference>
<organism evidence="13 14">
    <name type="scientific">Mycena maculata</name>
    <dbReference type="NCBI Taxonomy" id="230809"/>
    <lineage>
        <taxon>Eukaryota</taxon>
        <taxon>Fungi</taxon>
        <taxon>Dikarya</taxon>
        <taxon>Basidiomycota</taxon>
        <taxon>Agaricomycotina</taxon>
        <taxon>Agaricomycetes</taxon>
        <taxon>Agaricomycetidae</taxon>
        <taxon>Agaricales</taxon>
        <taxon>Marasmiineae</taxon>
        <taxon>Mycenaceae</taxon>
        <taxon>Mycena</taxon>
    </lineage>
</organism>
<evidence type="ECO:0000256" key="2">
    <source>
        <dbReference type="ARBA" id="ARBA00004609"/>
    </source>
</evidence>
<dbReference type="Proteomes" id="UP001215280">
    <property type="component" value="Unassembled WGS sequence"/>
</dbReference>
<dbReference type="EMBL" id="JARJLG010000048">
    <property type="protein sequence ID" value="KAJ7760618.1"/>
    <property type="molecule type" value="Genomic_DNA"/>
</dbReference>
<keyword evidence="4" id="KW-0336">GPI-anchor</keyword>
<keyword evidence="6" id="KW-0732">Signal</keyword>
<evidence type="ECO:0000256" key="6">
    <source>
        <dbReference type="ARBA" id="ARBA00022729"/>
    </source>
</evidence>
<protein>
    <recommendedName>
        <fullName evidence="12">NodB homology domain-containing protein</fullName>
    </recommendedName>
</protein>
<evidence type="ECO:0000256" key="7">
    <source>
        <dbReference type="ARBA" id="ARBA00022801"/>
    </source>
</evidence>
<dbReference type="GO" id="GO:0071555">
    <property type="term" value="P:cell wall organization"/>
    <property type="evidence" value="ECO:0007669"/>
    <property type="project" value="UniProtKB-KW"/>
</dbReference>
<evidence type="ECO:0000256" key="5">
    <source>
        <dbReference type="ARBA" id="ARBA00022723"/>
    </source>
</evidence>
<name>A0AAD7JAV0_9AGAR</name>
<evidence type="ECO:0000313" key="14">
    <source>
        <dbReference type="Proteomes" id="UP001215280"/>
    </source>
</evidence>
<keyword evidence="9" id="KW-0119">Carbohydrate metabolism</keyword>